<dbReference type="EMBL" id="OX465082">
    <property type="protein sequence ID" value="CAI9291155.1"/>
    <property type="molecule type" value="Genomic_DNA"/>
</dbReference>
<accession>A0AA35ZEK0</accession>
<evidence type="ECO:0000256" key="1">
    <source>
        <dbReference type="SAM" id="MobiDB-lite"/>
    </source>
</evidence>
<name>A0AA35ZEK0_LACSI</name>
<reference evidence="2" key="1">
    <citation type="submission" date="2023-04" db="EMBL/GenBank/DDBJ databases">
        <authorList>
            <person name="Vijverberg K."/>
            <person name="Xiong W."/>
            <person name="Schranz E."/>
        </authorList>
    </citation>
    <scope>NUCLEOTIDE SEQUENCE</scope>
</reference>
<evidence type="ECO:0000313" key="3">
    <source>
        <dbReference type="Proteomes" id="UP001177003"/>
    </source>
</evidence>
<dbReference type="Proteomes" id="UP001177003">
    <property type="component" value="Chromosome 6"/>
</dbReference>
<gene>
    <name evidence="2" type="ORF">LSALG_LOCUS30310</name>
</gene>
<keyword evidence="3" id="KW-1185">Reference proteome</keyword>
<dbReference type="AlphaFoldDB" id="A0AA35ZEK0"/>
<evidence type="ECO:0000313" key="2">
    <source>
        <dbReference type="EMBL" id="CAI9291155.1"/>
    </source>
</evidence>
<organism evidence="2 3">
    <name type="scientific">Lactuca saligna</name>
    <name type="common">Willowleaf lettuce</name>
    <dbReference type="NCBI Taxonomy" id="75948"/>
    <lineage>
        <taxon>Eukaryota</taxon>
        <taxon>Viridiplantae</taxon>
        <taxon>Streptophyta</taxon>
        <taxon>Embryophyta</taxon>
        <taxon>Tracheophyta</taxon>
        <taxon>Spermatophyta</taxon>
        <taxon>Magnoliopsida</taxon>
        <taxon>eudicotyledons</taxon>
        <taxon>Gunneridae</taxon>
        <taxon>Pentapetalae</taxon>
        <taxon>asterids</taxon>
        <taxon>campanulids</taxon>
        <taxon>Asterales</taxon>
        <taxon>Asteraceae</taxon>
        <taxon>Cichorioideae</taxon>
        <taxon>Cichorieae</taxon>
        <taxon>Lactucinae</taxon>
        <taxon>Lactuca</taxon>
    </lineage>
</organism>
<proteinExistence type="predicted"/>
<protein>
    <submittedName>
        <fullName evidence="2">Uncharacterized protein</fullName>
    </submittedName>
</protein>
<feature type="region of interest" description="Disordered" evidence="1">
    <location>
        <begin position="68"/>
        <end position="90"/>
    </location>
</feature>
<sequence>MPKPDNRFDTAAHNLNKDSVLEESSSWDRIEKMEAELAEIWTESERRQTLADQRNAEVMALLIKVAQPATQPSPATATNPSSVTQLSPIIQSLPPPITTCRPIIHTLPPPNFLMPPPNHQRLGTRGWPQTPIIYTQPP</sequence>